<evidence type="ECO:0000313" key="3">
    <source>
        <dbReference type="EMBL" id="TBW23892.1"/>
    </source>
</evidence>
<dbReference type="OrthoDB" id="2987348at2"/>
<sequence length="304" mass="33313">MTSPADNSCVTLPGPWEHRLIQANGAQFHVVHAGEHSAEKPLVILVHGFPQYWWAWRNQVAEIASAGYEVIAIDRRGFGGSDKTPHSEDSLLLSQDLIAIVRSMGASKAVLVGHGRGGGLAWSAVAMAPQLFSGLVTVSSPHPRTLHRFGAHITFKAWRHAITSFITPISQRGLTSTSSMKNLLKEWSAPNNRGAAGQADLYAQAMRLPGAASVALAQLRWTMLAQQSLTGRRYLRESANPVCIPVLAVRGDLDPLLPKRAWYKDREFALGRYERATIPDAGHFVPEEQPEAFTQLLLEFLDSL</sequence>
<dbReference type="Proteomes" id="UP000293036">
    <property type="component" value="Unassembled WGS sequence"/>
</dbReference>
<evidence type="ECO:0000259" key="2">
    <source>
        <dbReference type="Pfam" id="PF00561"/>
    </source>
</evidence>
<proteinExistence type="predicted"/>
<dbReference type="InterPro" id="IPR029058">
    <property type="entry name" value="AB_hydrolase_fold"/>
</dbReference>
<reference evidence="3 4" key="1">
    <citation type="submission" date="2019-02" db="EMBL/GenBank/DDBJ databases">
        <title>Arcanobacterium bovis sp. nov., isolated from the milk of a cow with mastitis.</title>
        <authorList>
            <person name="Sammra O."/>
            <person name="Foster G."/>
            <person name="Hassan A."/>
            <person name="Alssahen M."/>
            <person name="Laemmler C."/>
            <person name="Borowiak M."/>
            <person name="Malorny B."/>
            <person name="Abdulmawjood A."/>
        </authorList>
    </citation>
    <scope>NUCLEOTIDE SEQUENCE [LARGE SCALE GENOMIC DNA]</scope>
    <source>
        <strain evidence="3 4">C605018/01/1</strain>
    </source>
</reference>
<evidence type="ECO:0000313" key="4">
    <source>
        <dbReference type="Proteomes" id="UP000293036"/>
    </source>
</evidence>
<protein>
    <submittedName>
        <fullName evidence="3">Alpha/beta hydrolase</fullName>
    </submittedName>
</protein>
<dbReference type="Pfam" id="PF00561">
    <property type="entry name" value="Abhydrolase_1"/>
    <property type="match status" value="1"/>
</dbReference>
<feature type="domain" description="AB hydrolase-1" evidence="2">
    <location>
        <begin position="41"/>
        <end position="289"/>
    </location>
</feature>
<gene>
    <name evidence="3" type="ORF">EZJ44_01850</name>
</gene>
<keyword evidence="4" id="KW-1185">Reference proteome</keyword>
<comment type="caution">
    <text evidence="3">The sequence shown here is derived from an EMBL/GenBank/DDBJ whole genome shotgun (WGS) entry which is preliminary data.</text>
</comment>
<dbReference type="PRINTS" id="PR00111">
    <property type="entry name" value="ABHYDROLASE"/>
</dbReference>
<organism evidence="3 4">
    <name type="scientific">Arcanobacterium bovis</name>
    <dbReference type="NCBI Taxonomy" id="2529275"/>
    <lineage>
        <taxon>Bacteria</taxon>
        <taxon>Bacillati</taxon>
        <taxon>Actinomycetota</taxon>
        <taxon>Actinomycetes</taxon>
        <taxon>Actinomycetales</taxon>
        <taxon>Actinomycetaceae</taxon>
        <taxon>Arcanobacterium</taxon>
    </lineage>
</organism>
<dbReference type="PRINTS" id="PR00412">
    <property type="entry name" value="EPOXHYDRLASE"/>
</dbReference>
<keyword evidence="1 3" id="KW-0378">Hydrolase</keyword>
<dbReference type="GO" id="GO:0016787">
    <property type="term" value="F:hydrolase activity"/>
    <property type="evidence" value="ECO:0007669"/>
    <property type="project" value="UniProtKB-KW"/>
</dbReference>
<dbReference type="Gene3D" id="3.40.50.1820">
    <property type="entry name" value="alpha/beta hydrolase"/>
    <property type="match status" value="1"/>
</dbReference>
<dbReference type="InterPro" id="IPR000639">
    <property type="entry name" value="Epox_hydrolase-like"/>
</dbReference>
<name>A0A4Q9V441_9ACTO</name>
<dbReference type="PANTHER" id="PTHR43329">
    <property type="entry name" value="EPOXIDE HYDROLASE"/>
    <property type="match status" value="1"/>
</dbReference>
<dbReference type="RefSeq" id="WP_131279525.1">
    <property type="nucleotide sequence ID" value="NZ_JBHSLR010000009.1"/>
</dbReference>
<dbReference type="InterPro" id="IPR000073">
    <property type="entry name" value="AB_hydrolase_1"/>
</dbReference>
<dbReference type="SUPFAM" id="SSF53474">
    <property type="entry name" value="alpha/beta-Hydrolases"/>
    <property type="match status" value="1"/>
</dbReference>
<dbReference type="AlphaFoldDB" id="A0A4Q9V441"/>
<accession>A0A4Q9V441</accession>
<evidence type="ECO:0000256" key="1">
    <source>
        <dbReference type="ARBA" id="ARBA00022801"/>
    </source>
</evidence>
<dbReference type="EMBL" id="SJDT01000001">
    <property type="protein sequence ID" value="TBW23892.1"/>
    <property type="molecule type" value="Genomic_DNA"/>
</dbReference>